<comment type="similarity">
    <text evidence="1 2">Belongs to the eIF-2B alpha/beta/delta subunits family.</text>
</comment>
<name>A0A7J7LGR1_9MAGN</name>
<gene>
    <name evidence="3" type="ORF">GIB67_027872</name>
</gene>
<dbReference type="GO" id="GO:0019509">
    <property type="term" value="P:L-methionine salvage from methylthioadenosine"/>
    <property type="evidence" value="ECO:0007669"/>
    <property type="project" value="TreeGrafter"/>
</dbReference>
<dbReference type="OrthoDB" id="2461at2759"/>
<dbReference type="Gene3D" id="1.20.120.420">
    <property type="entry name" value="translation initiation factor eif-2b, domain 1"/>
    <property type="match status" value="1"/>
</dbReference>
<sequence>MNFLGFKYLGLIGVLPNESLKIIDGKCEGQPYLAYIESAEIMLNDDVASNKEIGSHGTSFLQHNLNGSKNLSILTHCNTGSLATVGYGTAFGVIRAVHTERFLERAFCTETRPFNQGYRLTAFELVHDKIPATLIADCAEVTLMKNGSVDTSIVGADRVAANGIFLTHC</sequence>
<dbReference type="PANTHER" id="PTHR43475">
    <property type="entry name" value="METHYLTHIORIBOSE-1-PHOSPHATE ISOMERASE"/>
    <property type="match status" value="1"/>
</dbReference>
<dbReference type="InterPro" id="IPR037171">
    <property type="entry name" value="NagB/RpiA_transferase-like"/>
</dbReference>
<dbReference type="InterPro" id="IPR027363">
    <property type="entry name" value="M1Pi_N"/>
</dbReference>
<evidence type="ECO:0000313" key="4">
    <source>
        <dbReference type="Proteomes" id="UP000541444"/>
    </source>
</evidence>
<dbReference type="Proteomes" id="UP000541444">
    <property type="component" value="Unassembled WGS sequence"/>
</dbReference>
<dbReference type="GO" id="GO:0046523">
    <property type="term" value="F:S-methyl-5-thioribose-1-phosphate isomerase activity"/>
    <property type="evidence" value="ECO:0007669"/>
    <property type="project" value="TreeGrafter"/>
</dbReference>
<comment type="caution">
    <text evidence="3">The sequence shown here is derived from an EMBL/GenBank/DDBJ whole genome shotgun (WGS) entry which is preliminary data.</text>
</comment>
<evidence type="ECO:0008006" key="5">
    <source>
        <dbReference type="Google" id="ProtNLM"/>
    </source>
</evidence>
<protein>
    <recommendedName>
        <fullName evidence="5">Methylthioribose-1-phosphate isomerase</fullName>
    </recommendedName>
</protein>
<accession>A0A7J7LGR1</accession>
<organism evidence="3 4">
    <name type="scientific">Kingdonia uniflora</name>
    <dbReference type="NCBI Taxonomy" id="39325"/>
    <lineage>
        <taxon>Eukaryota</taxon>
        <taxon>Viridiplantae</taxon>
        <taxon>Streptophyta</taxon>
        <taxon>Embryophyta</taxon>
        <taxon>Tracheophyta</taxon>
        <taxon>Spermatophyta</taxon>
        <taxon>Magnoliopsida</taxon>
        <taxon>Ranunculales</taxon>
        <taxon>Circaeasteraceae</taxon>
        <taxon>Kingdonia</taxon>
    </lineage>
</organism>
<dbReference type="PANTHER" id="PTHR43475:SF1">
    <property type="entry name" value="METHYLTHIORIBOSE-1-PHOSPHATE ISOMERASE"/>
    <property type="match status" value="1"/>
</dbReference>
<evidence type="ECO:0000256" key="1">
    <source>
        <dbReference type="ARBA" id="ARBA00007251"/>
    </source>
</evidence>
<dbReference type="Pfam" id="PF01008">
    <property type="entry name" value="IF-2B"/>
    <property type="match status" value="1"/>
</dbReference>
<dbReference type="SUPFAM" id="SSF100950">
    <property type="entry name" value="NagB/RpiA/CoA transferase-like"/>
    <property type="match status" value="1"/>
</dbReference>
<reference evidence="3 4" key="1">
    <citation type="journal article" date="2020" name="IScience">
        <title>Genome Sequencing of the Endangered Kingdonia uniflora (Circaeasteraceae, Ranunculales) Reveals Potential Mechanisms of Evolutionary Specialization.</title>
        <authorList>
            <person name="Sun Y."/>
            <person name="Deng T."/>
            <person name="Zhang A."/>
            <person name="Moore M.J."/>
            <person name="Landis J.B."/>
            <person name="Lin N."/>
            <person name="Zhang H."/>
            <person name="Zhang X."/>
            <person name="Huang J."/>
            <person name="Zhang X."/>
            <person name="Sun H."/>
            <person name="Wang H."/>
        </authorList>
    </citation>
    <scope>NUCLEOTIDE SEQUENCE [LARGE SCALE GENOMIC DNA]</scope>
    <source>
        <strain evidence="3">TB1705</strain>
        <tissue evidence="3">Leaf</tissue>
    </source>
</reference>
<dbReference type="AlphaFoldDB" id="A0A7J7LGR1"/>
<evidence type="ECO:0000256" key="2">
    <source>
        <dbReference type="RuleBase" id="RU003814"/>
    </source>
</evidence>
<keyword evidence="4" id="KW-1185">Reference proteome</keyword>
<proteinExistence type="inferred from homology"/>
<dbReference type="EMBL" id="JACGCM010002299">
    <property type="protein sequence ID" value="KAF6141694.1"/>
    <property type="molecule type" value="Genomic_DNA"/>
</dbReference>
<evidence type="ECO:0000313" key="3">
    <source>
        <dbReference type="EMBL" id="KAF6141694.1"/>
    </source>
</evidence>
<dbReference type="InterPro" id="IPR000649">
    <property type="entry name" value="IF-2B-related"/>
</dbReference>
<dbReference type="InterPro" id="IPR042529">
    <property type="entry name" value="IF_2B-like_C"/>
</dbReference>
<dbReference type="Gene3D" id="3.40.50.10470">
    <property type="entry name" value="Translation initiation factor eif-2b, domain 2"/>
    <property type="match status" value="1"/>
</dbReference>